<dbReference type="InterPro" id="IPR036388">
    <property type="entry name" value="WH-like_DNA-bd_sf"/>
</dbReference>
<evidence type="ECO:0000313" key="3">
    <source>
        <dbReference type="Proteomes" id="UP000030988"/>
    </source>
</evidence>
<comment type="caution">
    <text evidence="2">The sequence shown here is derived from an EMBL/GenBank/DDBJ whole genome shotgun (WGS) entry which is preliminary data.</text>
</comment>
<dbReference type="PANTHER" id="PTHR33164">
    <property type="entry name" value="TRANSCRIPTIONAL REGULATOR, MARR FAMILY"/>
    <property type="match status" value="1"/>
</dbReference>
<evidence type="ECO:0000259" key="1">
    <source>
        <dbReference type="PROSITE" id="PS50995"/>
    </source>
</evidence>
<feature type="domain" description="HTH marR-type" evidence="1">
    <location>
        <begin position="10"/>
        <end position="141"/>
    </location>
</feature>
<evidence type="ECO:0000313" key="2">
    <source>
        <dbReference type="EMBL" id="KHL26607.1"/>
    </source>
</evidence>
<dbReference type="InterPro" id="IPR000835">
    <property type="entry name" value="HTH_MarR-typ"/>
</dbReference>
<dbReference type="Gene3D" id="1.10.10.10">
    <property type="entry name" value="Winged helix-like DNA-binding domain superfamily/Winged helix DNA-binding domain"/>
    <property type="match status" value="1"/>
</dbReference>
<dbReference type="SMART" id="SM00347">
    <property type="entry name" value="HTH_MARR"/>
    <property type="match status" value="1"/>
</dbReference>
<dbReference type="InterPro" id="IPR036390">
    <property type="entry name" value="WH_DNA-bd_sf"/>
</dbReference>
<accession>A0A0B2C2X7</accession>
<dbReference type="STRING" id="1572751.PK98_00280"/>
<protein>
    <submittedName>
        <fullName evidence="2">MarR family transcriptional regulator</fullName>
    </submittedName>
</protein>
<dbReference type="SUPFAM" id="SSF46785">
    <property type="entry name" value="Winged helix' DNA-binding domain"/>
    <property type="match status" value="1"/>
</dbReference>
<dbReference type="GO" id="GO:0003700">
    <property type="term" value="F:DNA-binding transcription factor activity"/>
    <property type="evidence" value="ECO:0007669"/>
    <property type="project" value="InterPro"/>
</dbReference>
<keyword evidence="3" id="KW-1185">Reference proteome</keyword>
<dbReference type="AlphaFoldDB" id="A0A0B2C2X7"/>
<name>A0A0B2C2X7_9SPHN</name>
<proteinExistence type="predicted"/>
<dbReference type="GO" id="GO:0006950">
    <property type="term" value="P:response to stress"/>
    <property type="evidence" value="ECO:0007669"/>
    <property type="project" value="TreeGrafter"/>
</dbReference>
<dbReference type="Proteomes" id="UP000030988">
    <property type="component" value="Unassembled WGS sequence"/>
</dbReference>
<dbReference type="PANTHER" id="PTHR33164:SF43">
    <property type="entry name" value="HTH-TYPE TRANSCRIPTIONAL REPRESSOR YETL"/>
    <property type="match status" value="1"/>
</dbReference>
<dbReference type="PROSITE" id="PS50995">
    <property type="entry name" value="HTH_MARR_2"/>
    <property type="match status" value="1"/>
</dbReference>
<gene>
    <name evidence="2" type="ORF">PK98_00280</name>
</gene>
<organism evidence="2 3">
    <name type="scientific">Croceibacterium mercuriale</name>
    <dbReference type="NCBI Taxonomy" id="1572751"/>
    <lineage>
        <taxon>Bacteria</taxon>
        <taxon>Pseudomonadati</taxon>
        <taxon>Pseudomonadota</taxon>
        <taxon>Alphaproteobacteria</taxon>
        <taxon>Sphingomonadales</taxon>
        <taxon>Erythrobacteraceae</taxon>
        <taxon>Croceibacterium</taxon>
    </lineage>
</organism>
<dbReference type="InterPro" id="IPR039422">
    <property type="entry name" value="MarR/SlyA-like"/>
</dbReference>
<dbReference type="EMBL" id="JTDN01000001">
    <property type="protein sequence ID" value="KHL26607.1"/>
    <property type="molecule type" value="Genomic_DNA"/>
</dbReference>
<dbReference type="Pfam" id="PF12802">
    <property type="entry name" value="MarR_2"/>
    <property type="match status" value="1"/>
</dbReference>
<reference evidence="2 3" key="1">
    <citation type="submission" date="2014-11" db="EMBL/GenBank/DDBJ databases">
        <title>Draft genome sequence of Kirrobacter mercurialis.</title>
        <authorList>
            <person name="Coil D.A."/>
            <person name="Eisen J.A."/>
        </authorList>
    </citation>
    <scope>NUCLEOTIDE SEQUENCE [LARGE SCALE GENOMIC DNA]</scope>
    <source>
        <strain evidence="2 3">Coronado</strain>
    </source>
</reference>
<sequence>MFDSLSEPIARRVTAGLAKIALVLRSRAWKGAGAAGVTPTQGQALGLLRDAPDGIGLRAIAKLLGVTPPTASDAVNTLVAKGLVTKAPGADRRSINLVLTPRGETLADQTREWPSFLADAVDTLDPVEQAALLRALVKVIRSLQQAGDVPLQRMCLTCTFFRPNVHHDAAAPHHCAYVDAPFGDRHLRLACPEHAPASVEEQERAWQAFAPLRTPPGADAHAAGRSD</sequence>